<proteinExistence type="predicted"/>
<accession>A0A8S9UBL6</accession>
<gene>
    <name evidence="1" type="ORF">GN958_ATG12659</name>
</gene>
<comment type="caution">
    <text evidence="1">The sequence shown here is derived from an EMBL/GenBank/DDBJ whole genome shotgun (WGS) entry which is preliminary data.</text>
</comment>
<protein>
    <submittedName>
        <fullName evidence="1">Uncharacterized protein</fullName>
    </submittedName>
</protein>
<evidence type="ECO:0000313" key="2">
    <source>
        <dbReference type="Proteomes" id="UP000704712"/>
    </source>
</evidence>
<evidence type="ECO:0000313" key="1">
    <source>
        <dbReference type="EMBL" id="KAF4138151.1"/>
    </source>
</evidence>
<dbReference type="EMBL" id="JAACNO010001728">
    <property type="protein sequence ID" value="KAF4138151.1"/>
    <property type="molecule type" value="Genomic_DNA"/>
</dbReference>
<sequence length="156" mass="17502">MDPERRRRRDQASIPIAVREAIQAFVPEAGTKILCAKTSETSFVYDWGVRVVSTADTNAPAVWMCMAAETCRTQRVKIVMSGGKTSKVMLHLSKAHDVGSDKTASEEGRKRTRDEDLAVLKRSPLFRDDPGRAYVLLETLRIVNNNLPFRIGERLV</sequence>
<name>A0A8S9UBL6_PHYIN</name>
<dbReference type="AlphaFoldDB" id="A0A8S9UBL6"/>
<dbReference type="Proteomes" id="UP000704712">
    <property type="component" value="Unassembled WGS sequence"/>
</dbReference>
<organism evidence="1 2">
    <name type="scientific">Phytophthora infestans</name>
    <name type="common">Potato late blight agent</name>
    <name type="synonym">Botrytis infestans</name>
    <dbReference type="NCBI Taxonomy" id="4787"/>
    <lineage>
        <taxon>Eukaryota</taxon>
        <taxon>Sar</taxon>
        <taxon>Stramenopiles</taxon>
        <taxon>Oomycota</taxon>
        <taxon>Peronosporomycetes</taxon>
        <taxon>Peronosporales</taxon>
        <taxon>Peronosporaceae</taxon>
        <taxon>Phytophthora</taxon>
    </lineage>
</organism>
<reference evidence="1" key="1">
    <citation type="submission" date="2020-03" db="EMBL/GenBank/DDBJ databases">
        <title>Hybrid Assembly of Korean Phytophthora infestans isolates.</title>
        <authorList>
            <person name="Prokchorchik M."/>
            <person name="Lee Y."/>
            <person name="Seo J."/>
            <person name="Cho J.-H."/>
            <person name="Park Y.-E."/>
            <person name="Jang D.-C."/>
            <person name="Im J.-S."/>
            <person name="Choi J.-G."/>
            <person name="Park H.-J."/>
            <person name="Lee G.-B."/>
            <person name="Lee Y.-G."/>
            <person name="Hong S.-Y."/>
            <person name="Cho K."/>
            <person name="Sohn K.H."/>
        </authorList>
    </citation>
    <scope>NUCLEOTIDE SEQUENCE</scope>
    <source>
        <strain evidence="1">KR_2_A2</strain>
    </source>
</reference>